<feature type="region of interest" description="Disordered" evidence="1">
    <location>
        <begin position="12"/>
        <end position="37"/>
    </location>
</feature>
<dbReference type="VEuPathDB" id="FungiDB:AB675_2223"/>
<sequence>MTQGDIFFDAAMGPDKDRLESGLRARDSPEGSLSTSVPLGRRTLSRAAQRHSALQFFEELSRLVENYAYGSHIMTLLRSSEFFNHYIDATTLGTEERDLLHATIRRLAAVEFGIAKRHRKDLHNAHLPQLGATEWLLNHGMRAMTNLPRYGATEWLLNHLYSRGVLESSYWVAALTKSIAALSEFKFGPYCDAFEATAAMPYLQQLAGTPLEKLNYIRLYKVGLQLDSLIRMWRNFHATNAGTIVNHNLPIFPKDSWEKDRAIDSKSIQTFGAALLSPLTTWNSKLDDKAKNELASAAY</sequence>
<dbReference type="AlphaFoldDB" id="A0A0N1P125"/>
<evidence type="ECO:0000313" key="2">
    <source>
        <dbReference type="EMBL" id="KPI43012.1"/>
    </source>
</evidence>
<reference evidence="2 3" key="1">
    <citation type="submission" date="2015-06" db="EMBL/GenBank/DDBJ databases">
        <title>Draft genome of the ant-associated black yeast Phialophora attae CBS 131958.</title>
        <authorList>
            <person name="Moreno L.F."/>
            <person name="Stielow B.J."/>
            <person name="de Hoog S."/>
            <person name="Vicente V.A."/>
            <person name="Weiss V.A."/>
            <person name="de Vries M."/>
            <person name="Cruz L.M."/>
            <person name="Souza E.M."/>
        </authorList>
    </citation>
    <scope>NUCLEOTIDE SEQUENCE [LARGE SCALE GENOMIC DNA]</scope>
    <source>
        <strain evidence="2 3">CBS 131958</strain>
    </source>
</reference>
<accession>A0A0N1P125</accession>
<protein>
    <submittedName>
        <fullName evidence="2">Uncharacterized protein</fullName>
    </submittedName>
</protein>
<feature type="compositionally biased region" description="Basic and acidic residues" evidence="1">
    <location>
        <begin position="14"/>
        <end position="29"/>
    </location>
</feature>
<evidence type="ECO:0000313" key="3">
    <source>
        <dbReference type="Proteomes" id="UP000038010"/>
    </source>
</evidence>
<dbReference type="Proteomes" id="UP000038010">
    <property type="component" value="Unassembled WGS sequence"/>
</dbReference>
<evidence type="ECO:0000256" key="1">
    <source>
        <dbReference type="SAM" id="MobiDB-lite"/>
    </source>
</evidence>
<dbReference type="EMBL" id="LFJN01000006">
    <property type="protein sequence ID" value="KPI43012.1"/>
    <property type="molecule type" value="Genomic_DNA"/>
</dbReference>
<organism evidence="2 3">
    <name type="scientific">Cyphellophora attinorum</name>
    <dbReference type="NCBI Taxonomy" id="1664694"/>
    <lineage>
        <taxon>Eukaryota</taxon>
        <taxon>Fungi</taxon>
        <taxon>Dikarya</taxon>
        <taxon>Ascomycota</taxon>
        <taxon>Pezizomycotina</taxon>
        <taxon>Eurotiomycetes</taxon>
        <taxon>Chaetothyriomycetidae</taxon>
        <taxon>Chaetothyriales</taxon>
        <taxon>Cyphellophoraceae</taxon>
        <taxon>Cyphellophora</taxon>
    </lineage>
</organism>
<gene>
    <name evidence="2" type="ORF">AB675_2223</name>
</gene>
<name>A0A0N1P125_9EURO</name>
<keyword evidence="3" id="KW-1185">Reference proteome</keyword>
<proteinExistence type="predicted"/>
<dbReference type="GeneID" id="28734057"/>
<comment type="caution">
    <text evidence="2">The sequence shown here is derived from an EMBL/GenBank/DDBJ whole genome shotgun (WGS) entry which is preliminary data.</text>
</comment>
<dbReference type="RefSeq" id="XP_018002975.1">
    <property type="nucleotide sequence ID" value="XM_018142177.1"/>
</dbReference>